<sequence length="132" mass="14873">MVTTISFRVQQQQHASKSDIGTSNFPQHFGLKLLRDIMNENAFVSSYFLNWYWRRDTNSTCLIIPISSIITKDGCSSGTQSDCIDSGGNYYSLEYSKVSEVFAMSGWHIGCSVVETLLQSTFECLYSTIYSS</sequence>
<evidence type="ECO:0000313" key="1">
    <source>
        <dbReference type="EMBL" id="CAF1283801.1"/>
    </source>
</evidence>
<gene>
    <name evidence="2" type="ORF">OKA104_LOCUS7347</name>
    <name evidence="1" type="ORF">VCS650_LOCUS30114</name>
</gene>
<dbReference type="EMBL" id="CAJNON010000481">
    <property type="protein sequence ID" value="CAF1283801.1"/>
    <property type="molecule type" value="Genomic_DNA"/>
</dbReference>
<proteinExistence type="predicted"/>
<dbReference type="AlphaFoldDB" id="A0A815C8C6"/>
<dbReference type="OrthoDB" id="10515311at2759"/>
<name>A0A815C8C6_9BILA</name>
<dbReference type="Proteomes" id="UP000663881">
    <property type="component" value="Unassembled WGS sequence"/>
</dbReference>
<accession>A0A815C8C6</accession>
<dbReference type="Proteomes" id="UP000663891">
    <property type="component" value="Unassembled WGS sequence"/>
</dbReference>
<protein>
    <submittedName>
        <fullName evidence="1">Uncharacterized protein</fullName>
    </submittedName>
</protein>
<reference evidence="1" key="1">
    <citation type="submission" date="2021-02" db="EMBL/GenBank/DDBJ databases">
        <authorList>
            <person name="Nowell W R."/>
        </authorList>
    </citation>
    <scope>NUCLEOTIDE SEQUENCE</scope>
</reference>
<evidence type="ECO:0000313" key="2">
    <source>
        <dbReference type="EMBL" id="CAF3615525.1"/>
    </source>
</evidence>
<organism evidence="1 3">
    <name type="scientific">Adineta steineri</name>
    <dbReference type="NCBI Taxonomy" id="433720"/>
    <lineage>
        <taxon>Eukaryota</taxon>
        <taxon>Metazoa</taxon>
        <taxon>Spiralia</taxon>
        <taxon>Gnathifera</taxon>
        <taxon>Rotifera</taxon>
        <taxon>Eurotatoria</taxon>
        <taxon>Bdelloidea</taxon>
        <taxon>Adinetida</taxon>
        <taxon>Adinetidae</taxon>
        <taxon>Adineta</taxon>
    </lineage>
</organism>
<comment type="caution">
    <text evidence="1">The sequence shown here is derived from an EMBL/GenBank/DDBJ whole genome shotgun (WGS) entry which is preliminary data.</text>
</comment>
<dbReference type="EMBL" id="CAJOAY010000281">
    <property type="protein sequence ID" value="CAF3615525.1"/>
    <property type="molecule type" value="Genomic_DNA"/>
</dbReference>
<evidence type="ECO:0000313" key="3">
    <source>
        <dbReference type="Proteomes" id="UP000663891"/>
    </source>
</evidence>